<gene>
    <name evidence="1" type="ORF">E3U43_009943</name>
</gene>
<proteinExistence type="predicted"/>
<accession>A0ACD3QDN5</accession>
<dbReference type="EMBL" id="CM011694">
    <property type="protein sequence ID" value="TMS04786.1"/>
    <property type="molecule type" value="Genomic_DNA"/>
</dbReference>
<evidence type="ECO:0000313" key="1">
    <source>
        <dbReference type="EMBL" id="TMS04786.1"/>
    </source>
</evidence>
<name>A0ACD3QDN5_LARCR</name>
<organism evidence="1 2">
    <name type="scientific">Larimichthys crocea</name>
    <name type="common">Large yellow croaker</name>
    <name type="synonym">Pseudosciaena crocea</name>
    <dbReference type="NCBI Taxonomy" id="215358"/>
    <lineage>
        <taxon>Eukaryota</taxon>
        <taxon>Metazoa</taxon>
        <taxon>Chordata</taxon>
        <taxon>Craniata</taxon>
        <taxon>Vertebrata</taxon>
        <taxon>Euteleostomi</taxon>
        <taxon>Actinopterygii</taxon>
        <taxon>Neopterygii</taxon>
        <taxon>Teleostei</taxon>
        <taxon>Neoteleostei</taxon>
        <taxon>Acanthomorphata</taxon>
        <taxon>Eupercaria</taxon>
        <taxon>Sciaenidae</taxon>
        <taxon>Larimichthys</taxon>
    </lineage>
</organism>
<sequence>MATGADECPGKAGQYRVDHLLSAVESELQAGSEKGDPTEKELKVSLDENELWQKFKTLTNEMIVTKNGRRMFPVLKVNVSGLDPNAMYSFLLDFVSADNHRWKYVNGEWVPGGKPEPQTPSCVYIHPDSPNFGAHWMKAPVSFSKVKLTNKLNGGGQIMLNSLHKYEPRIHIVRVGGPRRMITSHSFPETQFIAVTAYQNEEITALKIKYNPFAKAFLDAKDSRWLVYSKHRISLPTCQPSQSIWESHLLSRRPTACERYSTLRNHRSAPYTSPYGHRTNSPISYSDNSSACLSMLSSHDNWSWSTDANTLKHDACGPQFHLWYQLEYTSLWSVSNSPLTPVSQNGGINNGLSSQFLRGSSSHYPSLSHSVTVPSSGSPMYDNGTAAEVHDATQYDTGSPHGRLPSAWTPVTPPSL</sequence>
<evidence type="ECO:0000313" key="2">
    <source>
        <dbReference type="Proteomes" id="UP000793456"/>
    </source>
</evidence>
<protein>
    <submittedName>
        <fullName evidence="1">Uncharacterized protein</fullName>
    </submittedName>
</protein>
<reference evidence="1" key="1">
    <citation type="submission" date="2018-11" db="EMBL/GenBank/DDBJ databases">
        <title>The sequence and de novo assembly of Larimichthys crocea genome using PacBio and Hi-C technologies.</title>
        <authorList>
            <person name="Xu P."/>
            <person name="Chen B."/>
            <person name="Zhou Z."/>
            <person name="Ke Q."/>
            <person name="Wu Y."/>
            <person name="Bai H."/>
            <person name="Pu F."/>
        </authorList>
    </citation>
    <scope>NUCLEOTIDE SEQUENCE</scope>
    <source>
        <tissue evidence="1">Muscle</tissue>
    </source>
</reference>
<comment type="caution">
    <text evidence="1">The sequence shown here is derived from an EMBL/GenBank/DDBJ whole genome shotgun (WGS) entry which is preliminary data.</text>
</comment>
<dbReference type="Proteomes" id="UP000793456">
    <property type="component" value="Chromosome XXI"/>
</dbReference>
<keyword evidence="2" id="KW-1185">Reference proteome</keyword>